<evidence type="ECO:0008006" key="4">
    <source>
        <dbReference type="Google" id="ProtNLM"/>
    </source>
</evidence>
<dbReference type="InterPro" id="IPR011050">
    <property type="entry name" value="Pectin_lyase_fold/virulence"/>
</dbReference>
<dbReference type="InterPro" id="IPR012334">
    <property type="entry name" value="Pectin_lyas_fold"/>
</dbReference>
<sequence length="511" mass="56566" precursor="true">MNRLGIAFALVVACGGVDASAADSQVVTYEAFGAVGDGVADDLPAICKAHEHANRNGLSVRSNPKATYHLGRQALTAVIATNTDWGTSQFIIDDSVEVDDHRKTLFEVRSLLKPAKLAIKRLKRDQKRLDVRPEQDCYVLVYDNNVKRYRRRGRNQNSGTAQRDCFILRRDGSIEGNIDWDYSAVTRVVANPMDQDRLTIRGGRFTTIANQMRQDVGYNYWSRNIKILRSNTQVVGLEHRIKGEGEFGHPYSGFISVSECANVTLRDCFATGHKTYKTIGSTGQPVSMGSYDYTANSVVNFLMVGCRMDDILDRSLWGVIGTNFCKNIRLKDCVLSRMDTHMGVSGRYEILGCTLGHAGLNAIGRGRLVVEDSTLHGRSLVNLRSDYGSTWEGEVVINRCRWIPAAGSRTWPALLGVSNDGTHDFGYPCFMPKSIAIDRLLVDDSVVPSGYQGMYLLADPDGNKQGDPAKRPFPYRLTETIRIGTLKTASGKPPQVSADPWLRKSVSVINK</sequence>
<feature type="signal peptide" evidence="1">
    <location>
        <begin position="1"/>
        <end position="21"/>
    </location>
</feature>
<dbReference type="Gene3D" id="2.160.20.10">
    <property type="entry name" value="Single-stranded right-handed beta-helix, Pectin lyase-like"/>
    <property type="match status" value="1"/>
</dbReference>
<dbReference type="AlphaFoldDB" id="A0A5C5Y392"/>
<keyword evidence="1" id="KW-0732">Signal</keyword>
<name>A0A5C5Y392_9PLAN</name>
<evidence type="ECO:0000256" key="1">
    <source>
        <dbReference type="SAM" id="SignalP"/>
    </source>
</evidence>
<organism evidence="2 3">
    <name type="scientific">Crateriforma conspicua</name>
    <dbReference type="NCBI Taxonomy" id="2527996"/>
    <lineage>
        <taxon>Bacteria</taxon>
        <taxon>Pseudomonadati</taxon>
        <taxon>Planctomycetota</taxon>
        <taxon>Planctomycetia</taxon>
        <taxon>Planctomycetales</taxon>
        <taxon>Planctomycetaceae</taxon>
        <taxon>Crateriforma</taxon>
    </lineage>
</organism>
<dbReference type="SUPFAM" id="SSF51126">
    <property type="entry name" value="Pectin lyase-like"/>
    <property type="match status" value="1"/>
</dbReference>
<accession>A0A5C5Y392</accession>
<evidence type="ECO:0000313" key="3">
    <source>
        <dbReference type="Proteomes" id="UP000317238"/>
    </source>
</evidence>
<dbReference type="EMBL" id="SJPL01000001">
    <property type="protein sequence ID" value="TWT70236.1"/>
    <property type="molecule type" value="Genomic_DNA"/>
</dbReference>
<evidence type="ECO:0000313" key="2">
    <source>
        <dbReference type="EMBL" id="TWT70236.1"/>
    </source>
</evidence>
<dbReference type="Proteomes" id="UP000317238">
    <property type="component" value="Unassembled WGS sequence"/>
</dbReference>
<keyword evidence="3" id="KW-1185">Reference proteome</keyword>
<protein>
    <recommendedName>
        <fullName evidence="4">Pectate lyase superfamily protein</fullName>
    </recommendedName>
</protein>
<proteinExistence type="predicted"/>
<reference evidence="2 3" key="1">
    <citation type="submission" date="2019-02" db="EMBL/GenBank/DDBJ databases">
        <title>Deep-cultivation of Planctomycetes and their phenomic and genomic characterization uncovers novel biology.</title>
        <authorList>
            <person name="Wiegand S."/>
            <person name="Jogler M."/>
            <person name="Boedeker C."/>
            <person name="Pinto D."/>
            <person name="Vollmers J."/>
            <person name="Rivas-Marin E."/>
            <person name="Kohn T."/>
            <person name="Peeters S.H."/>
            <person name="Heuer A."/>
            <person name="Rast P."/>
            <person name="Oberbeckmann S."/>
            <person name="Bunk B."/>
            <person name="Jeske O."/>
            <person name="Meyerdierks A."/>
            <person name="Storesund J.E."/>
            <person name="Kallscheuer N."/>
            <person name="Luecker S."/>
            <person name="Lage O.M."/>
            <person name="Pohl T."/>
            <person name="Merkel B.J."/>
            <person name="Hornburger P."/>
            <person name="Mueller R.-W."/>
            <person name="Bruemmer F."/>
            <person name="Labrenz M."/>
            <person name="Spormann A.M."/>
            <person name="Op Den Camp H."/>
            <person name="Overmann J."/>
            <person name="Amann R."/>
            <person name="Jetten M.S.M."/>
            <person name="Mascher T."/>
            <person name="Medema M.H."/>
            <person name="Devos D.P."/>
            <person name="Kaster A.-K."/>
            <person name="Ovreas L."/>
            <person name="Rohde M."/>
            <person name="Galperin M.Y."/>
            <person name="Jogler C."/>
        </authorList>
    </citation>
    <scope>NUCLEOTIDE SEQUENCE [LARGE SCALE GENOMIC DNA]</scope>
    <source>
        <strain evidence="2 3">Pan14r</strain>
    </source>
</reference>
<gene>
    <name evidence="2" type="ORF">Pan14r_25370</name>
</gene>
<feature type="chain" id="PRO_5023043834" description="Pectate lyase superfamily protein" evidence="1">
    <location>
        <begin position="22"/>
        <end position="511"/>
    </location>
</feature>
<comment type="caution">
    <text evidence="2">The sequence shown here is derived from an EMBL/GenBank/DDBJ whole genome shotgun (WGS) entry which is preliminary data.</text>
</comment>